<proteinExistence type="predicted"/>
<evidence type="ECO:0000313" key="2">
    <source>
        <dbReference type="Proteomes" id="UP000220469"/>
    </source>
</evidence>
<evidence type="ECO:0000313" key="1">
    <source>
        <dbReference type="EMBL" id="PDW29505.1"/>
    </source>
</evidence>
<dbReference type="Proteomes" id="UP000220469">
    <property type="component" value="Unassembled WGS sequence"/>
</dbReference>
<organism evidence="1 2">
    <name type="scientific">Helicobacter pylori</name>
    <name type="common">Campylobacter pylori</name>
    <dbReference type="NCBI Taxonomy" id="210"/>
    <lineage>
        <taxon>Bacteria</taxon>
        <taxon>Pseudomonadati</taxon>
        <taxon>Campylobacterota</taxon>
        <taxon>Epsilonproteobacteria</taxon>
        <taxon>Campylobacterales</taxon>
        <taxon>Helicobacteraceae</taxon>
        <taxon>Helicobacter</taxon>
    </lineage>
</organism>
<name>A0AB73QTG2_HELPX</name>
<gene>
    <name evidence="1" type="ORF">BB451_02430</name>
</gene>
<accession>A0AB73QTG2</accession>
<comment type="caution">
    <text evidence="1">The sequence shown here is derived from an EMBL/GenBank/DDBJ whole genome shotgun (WGS) entry which is preliminary data.</text>
</comment>
<dbReference type="EMBL" id="MBGM01000013">
    <property type="protein sequence ID" value="PDW29505.1"/>
    <property type="molecule type" value="Genomic_DNA"/>
</dbReference>
<reference evidence="1 2" key="1">
    <citation type="journal article" date="2017" name="Gut Pathog.">
        <title>Phylogenomics of Colombian Helicobacter pylori isolates.</title>
        <authorList>
            <person name="Gutierrez-Escobar A.J."/>
            <person name="Trujillo E."/>
            <person name="Acevedo O."/>
            <person name="Bravo M.M."/>
        </authorList>
    </citation>
    <scope>NUCLEOTIDE SEQUENCE [LARGE SCALE GENOMIC DNA]</scope>
    <source>
        <strain evidence="1 2">3076</strain>
    </source>
</reference>
<protein>
    <submittedName>
        <fullName evidence="1">Cag pathogenicity island protein</fullName>
    </submittedName>
</protein>
<dbReference type="AlphaFoldDB" id="A0AB73QTG2"/>
<sequence length="51" mass="5973">MYNTSQEFLSCLLRMINPFNRDLPHIATMGRDEILQQTPLKLLILQALKQD</sequence>